<name>A0A0R3WQV4_HYDTA</name>
<dbReference type="AlphaFoldDB" id="A0A0R3WQV4"/>
<organism evidence="1">
    <name type="scientific">Hydatigena taeniaeformis</name>
    <name type="common">Feline tapeworm</name>
    <name type="synonym">Taenia taeniaeformis</name>
    <dbReference type="NCBI Taxonomy" id="6205"/>
    <lineage>
        <taxon>Eukaryota</taxon>
        <taxon>Metazoa</taxon>
        <taxon>Spiralia</taxon>
        <taxon>Lophotrochozoa</taxon>
        <taxon>Platyhelminthes</taxon>
        <taxon>Cestoda</taxon>
        <taxon>Eucestoda</taxon>
        <taxon>Cyclophyllidea</taxon>
        <taxon>Taeniidae</taxon>
        <taxon>Hydatigera</taxon>
    </lineage>
</organism>
<accession>A0A0R3WQV4</accession>
<dbReference type="WBParaSite" id="TTAC_0000314401-mRNA-1">
    <property type="protein sequence ID" value="TTAC_0000314401-mRNA-1"/>
    <property type="gene ID" value="TTAC_0000314401"/>
</dbReference>
<reference evidence="1" key="1">
    <citation type="submission" date="2017-02" db="UniProtKB">
        <authorList>
            <consortium name="WormBaseParasite"/>
        </authorList>
    </citation>
    <scope>IDENTIFICATION</scope>
</reference>
<sequence length="280" mass="32169">LPSNLAYSLIGILQKIVEVVFYDTWSFALKPKALCFVDNRMHRELLSLVSTIDLTRWNLHSSEENPFDFNARCYRLLLYTMARLLFAQGYHSSIVDHLAISDNNLVSIFCSDDVLLFRMLLTLLLMENTAIKDGFLEVIGFDHYCLIDWLVSPETDCLAYLLAYTKRLAAASTDDAEEKRRWYPPACWLELHREGVREVMECLAKSLQTLHIDGSLPFAPDLLITHIHMAVKVLSSMTQEQQNIEVDASRLGERWCTLGKSGGTHHSYTTKLQYTLQETW</sequence>
<evidence type="ECO:0000313" key="1">
    <source>
        <dbReference type="WBParaSite" id="TTAC_0000314401-mRNA-1"/>
    </source>
</evidence>
<proteinExistence type="predicted"/>
<protein>
    <submittedName>
        <fullName evidence="1">RING-type E3 ubiquitin transferase</fullName>
    </submittedName>
</protein>